<protein>
    <submittedName>
        <fullName evidence="2">Uncharacterized protein</fullName>
    </submittedName>
</protein>
<sequence length="58" mass="6747">MAPKMCFTRNNQTDLLTEIDTISHEKRNGQRQKQRRRREKADLGRGENGSGGRDNFVE</sequence>
<proteinExistence type="predicted"/>
<reference evidence="2" key="1">
    <citation type="submission" date="2023-03" db="UniProtKB">
        <authorList>
            <consortium name="EnsemblPlants"/>
        </authorList>
    </citation>
    <scope>IDENTIFICATION</scope>
</reference>
<dbReference type="AlphaFoldDB" id="A0A9I9CJ98"/>
<dbReference type="Gramene" id="MELO3C004446.2.1">
    <property type="protein sequence ID" value="MELO3C004446.2.1"/>
    <property type="gene ID" value="MELO3C004446.2"/>
</dbReference>
<accession>A0A9I9CJ98</accession>
<evidence type="ECO:0000313" key="2">
    <source>
        <dbReference type="EnsemblPlants" id="MELO3C004446.2.1"/>
    </source>
</evidence>
<organism evidence="2">
    <name type="scientific">Cucumis melo</name>
    <name type="common">Muskmelon</name>
    <dbReference type="NCBI Taxonomy" id="3656"/>
    <lineage>
        <taxon>Eukaryota</taxon>
        <taxon>Viridiplantae</taxon>
        <taxon>Streptophyta</taxon>
        <taxon>Embryophyta</taxon>
        <taxon>Tracheophyta</taxon>
        <taxon>Spermatophyta</taxon>
        <taxon>Magnoliopsida</taxon>
        <taxon>eudicotyledons</taxon>
        <taxon>Gunneridae</taxon>
        <taxon>Pentapetalae</taxon>
        <taxon>rosids</taxon>
        <taxon>fabids</taxon>
        <taxon>Cucurbitales</taxon>
        <taxon>Cucurbitaceae</taxon>
        <taxon>Benincaseae</taxon>
        <taxon>Cucumis</taxon>
    </lineage>
</organism>
<dbReference type="EnsemblPlants" id="MELO3C004446.2.1">
    <property type="protein sequence ID" value="MELO3C004446.2.1"/>
    <property type="gene ID" value="MELO3C004446.2"/>
</dbReference>
<feature type="region of interest" description="Disordered" evidence="1">
    <location>
        <begin position="18"/>
        <end position="58"/>
    </location>
</feature>
<name>A0A9I9CJ98_CUCME</name>
<evidence type="ECO:0000256" key="1">
    <source>
        <dbReference type="SAM" id="MobiDB-lite"/>
    </source>
</evidence>
<feature type="compositionally biased region" description="Basic residues" evidence="1">
    <location>
        <begin position="29"/>
        <end position="38"/>
    </location>
</feature>